<feature type="compositionally biased region" description="Polar residues" evidence="1">
    <location>
        <begin position="431"/>
        <end position="449"/>
    </location>
</feature>
<reference evidence="4" key="4">
    <citation type="submission" date="2025-05" db="UniProtKB">
        <authorList>
            <consortium name="EnsemblFungi"/>
        </authorList>
    </citation>
    <scope>IDENTIFICATION</scope>
    <source>
        <strain evidence="4">isolate 1-1 / race 1 (BBBD)</strain>
    </source>
</reference>
<feature type="signal peptide" evidence="2">
    <location>
        <begin position="1"/>
        <end position="21"/>
    </location>
</feature>
<keyword evidence="2" id="KW-0732">Signal</keyword>
<dbReference type="EMBL" id="ADAS02000035">
    <property type="protein sequence ID" value="OAV94901.1"/>
    <property type="molecule type" value="Genomic_DNA"/>
</dbReference>
<dbReference type="Proteomes" id="UP000005240">
    <property type="component" value="Unassembled WGS sequence"/>
</dbReference>
<evidence type="ECO:0000256" key="2">
    <source>
        <dbReference type="SAM" id="SignalP"/>
    </source>
</evidence>
<name>A0A0C4EJ74_PUCT1</name>
<dbReference type="AlphaFoldDB" id="A0A0C4EJ74"/>
<reference evidence="3" key="1">
    <citation type="submission" date="2009-11" db="EMBL/GenBank/DDBJ databases">
        <authorList>
            <consortium name="The Broad Institute Genome Sequencing Platform"/>
            <person name="Ward D."/>
            <person name="Feldgarden M."/>
            <person name="Earl A."/>
            <person name="Young S.K."/>
            <person name="Zeng Q."/>
            <person name="Koehrsen M."/>
            <person name="Alvarado L."/>
            <person name="Berlin A."/>
            <person name="Bochicchio J."/>
            <person name="Borenstein D."/>
            <person name="Chapman S.B."/>
            <person name="Chen Z."/>
            <person name="Engels R."/>
            <person name="Freedman E."/>
            <person name="Gellesch M."/>
            <person name="Goldberg J."/>
            <person name="Griggs A."/>
            <person name="Gujja S."/>
            <person name="Heilman E."/>
            <person name="Heiman D."/>
            <person name="Hepburn T."/>
            <person name="Howarth C."/>
            <person name="Jen D."/>
            <person name="Larson L."/>
            <person name="Lewis B."/>
            <person name="Mehta T."/>
            <person name="Park D."/>
            <person name="Pearson M."/>
            <person name="Roberts A."/>
            <person name="Saif S."/>
            <person name="Shea T."/>
            <person name="Shenoy N."/>
            <person name="Sisk P."/>
            <person name="Stolte C."/>
            <person name="Sykes S."/>
            <person name="Thomson T."/>
            <person name="Walk T."/>
            <person name="White J."/>
            <person name="Yandava C."/>
            <person name="Izard J."/>
            <person name="Baranova O.V."/>
            <person name="Blanton J.M."/>
            <person name="Tanner A.C."/>
            <person name="Dewhirst F.E."/>
            <person name="Haas B."/>
            <person name="Nusbaum C."/>
            <person name="Birren B."/>
        </authorList>
    </citation>
    <scope>NUCLEOTIDE SEQUENCE [LARGE SCALE GENOMIC DNA]</scope>
    <source>
        <strain evidence="3">1-1 BBBD Race 1</strain>
    </source>
</reference>
<evidence type="ECO:0000313" key="4">
    <source>
        <dbReference type="EnsemblFungi" id="PTTG_00791-t43_1-p1"/>
    </source>
</evidence>
<feature type="region of interest" description="Disordered" evidence="1">
    <location>
        <begin position="411"/>
        <end position="549"/>
    </location>
</feature>
<feature type="compositionally biased region" description="Polar residues" evidence="1">
    <location>
        <begin position="462"/>
        <end position="518"/>
    </location>
</feature>
<feature type="region of interest" description="Disordered" evidence="1">
    <location>
        <begin position="168"/>
        <end position="324"/>
    </location>
</feature>
<dbReference type="OMA" id="DDYSHAN"/>
<protein>
    <submittedName>
        <fullName evidence="3 4">Uncharacterized protein</fullName>
    </submittedName>
</protein>
<reference evidence="3" key="2">
    <citation type="submission" date="2016-05" db="EMBL/GenBank/DDBJ databases">
        <title>Comparative analysis highlights variable genome content of wheat rusts and divergence of the mating loci.</title>
        <authorList>
            <person name="Cuomo C.A."/>
            <person name="Bakkeren G."/>
            <person name="Szabo L."/>
            <person name="Khalil H."/>
            <person name="Joly D."/>
            <person name="Goldberg J."/>
            <person name="Young S."/>
            <person name="Zeng Q."/>
            <person name="Fellers J."/>
        </authorList>
    </citation>
    <scope>NUCLEOTIDE SEQUENCE [LARGE SCALE GENOMIC DNA]</scope>
    <source>
        <strain evidence="3">1-1 BBBD Race 1</strain>
    </source>
</reference>
<gene>
    <name evidence="3" type="ORF">PTTG_00791</name>
</gene>
<feature type="compositionally biased region" description="Polar residues" evidence="1">
    <location>
        <begin position="311"/>
        <end position="324"/>
    </location>
</feature>
<feature type="compositionally biased region" description="Polar residues" evidence="1">
    <location>
        <begin position="168"/>
        <end position="184"/>
    </location>
</feature>
<dbReference type="OrthoDB" id="2499945at2759"/>
<keyword evidence="5" id="KW-1185">Reference proteome</keyword>
<evidence type="ECO:0000256" key="1">
    <source>
        <dbReference type="SAM" id="MobiDB-lite"/>
    </source>
</evidence>
<feature type="chain" id="PRO_5009386104" evidence="2">
    <location>
        <begin position="22"/>
        <end position="579"/>
    </location>
</feature>
<dbReference type="EnsemblFungi" id="PTTG_00791-t43_1">
    <property type="protein sequence ID" value="PTTG_00791-t43_1-p1"/>
    <property type="gene ID" value="PTTG_00791"/>
</dbReference>
<feature type="compositionally biased region" description="Polar residues" evidence="1">
    <location>
        <begin position="256"/>
        <end position="292"/>
    </location>
</feature>
<feature type="region of interest" description="Disordered" evidence="1">
    <location>
        <begin position="354"/>
        <end position="377"/>
    </location>
</feature>
<proteinExistence type="predicted"/>
<sequence length="579" mass="60890">MRYHSHCMMAFLILRWDTALGYPQGILLDEAIATAERIPALADSGRLPSGSNTRIIRRADIATTAPDPSRRSQRELKSITRHDNSKVINSKTVIHDNGEESWSVHSSLVPETKTNCTKSDARTTTEKCLTDKLEVRISGTMPKTANASVLAEKVMKVVKESIQGDSSVDFAQNNKSSQVVTNPTDVADGQSATGRLLHSPSGQADDLSRSGQTTPTTNQSTANTGAPTSRQEQDSVASGRPNDTVPQITAAPPVQNPDNTISLTNGTATSWALNPDNTTSLSSNGTINSTASPALDQPPAQIGLVAPPSPSISGSGEQNTTSEQNIAETQVKHNSSLGLPTRPIVGIPQDLKEPANETKELSTPNGQTGNLTKSKLEQDGDVYSKPFGVMILPKSQKLESLPPGTVIIIPQGQNTKTEKPERSLSLSLSSGPQLSQNRSTTVLTGSDHSPNGDAMALPGSHVLQNGSATVSPGPQLTQNGSVMPSGPQLAQNGITVSGHNHSSSPAKTPSQSPETPLVNQAPLPPTIDATHLSSPQPLQPPPGSATPIQAPANKAGNVKIILPVRNPLQSSHPIMLFQL</sequence>
<evidence type="ECO:0000313" key="5">
    <source>
        <dbReference type="Proteomes" id="UP000005240"/>
    </source>
</evidence>
<reference evidence="4 5" key="3">
    <citation type="journal article" date="2017" name="G3 (Bethesda)">
        <title>Comparative analysis highlights variable genome content of wheat rusts and divergence of the mating loci.</title>
        <authorList>
            <person name="Cuomo C.A."/>
            <person name="Bakkeren G."/>
            <person name="Khalil H.B."/>
            <person name="Panwar V."/>
            <person name="Joly D."/>
            <person name="Linning R."/>
            <person name="Sakthikumar S."/>
            <person name="Song X."/>
            <person name="Adiconis X."/>
            <person name="Fan L."/>
            <person name="Goldberg J.M."/>
            <person name="Levin J.Z."/>
            <person name="Young S."/>
            <person name="Zeng Q."/>
            <person name="Anikster Y."/>
            <person name="Bruce M."/>
            <person name="Wang M."/>
            <person name="Yin C."/>
            <person name="McCallum B."/>
            <person name="Szabo L.J."/>
            <person name="Hulbert S."/>
            <person name="Chen X."/>
            <person name="Fellers J.P."/>
        </authorList>
    </citation>
    <scope>NUCLEOTIDE SEQUENCE</scope>
    <source>
        <strain evidence="4">isolate 1-1 / race 1 (BBBD)</strain>
        <strain evidence="5">Isolate 1-1 / race 1 (BBBD)</strain>
    </source>
</reference>
<feature type="compositionally biased region" description="Polar residues" evidence="1">
    <location>
        <begin position="226"/>
        <end position="236"/>
    </location>
</feature>
<evidence type="ECO:0000313" key="3">
    <source>
        <dbReference type="EMBL" id="OAV94901.1"/>
    </source>
</evidence>
<feature type="compositionally biased region" description="Low complexity" evidence="1">
    <location>
        <begin position="210"/>
        <end position="225"/>
    </location>
</feature>
<dbReference type="VEuPathDB" id="FungiDB:PTTG_00791"/>
<accession>A0A0C4EJ74</accession>
<feature type="compositionally biased region" description="Polar residues" evidence="1">
    <location>
        <begin position="361"/>
        <end position="373"/>
    </location>
</feature>
<organism evidence="3">
    <name type="scientific">Puccinia triticina (isolate 1-1 / race 1 (BBBD))</name>
    <name type="common">Brown leaf rust fungus</name>
    <dbReference type="NCBI Taxonomy" id="630390"/>
    <lineage>
        <taxon>Eukaryota</taxon>
        <taxon>Fungi</taxon>
        <taxon>Dikarya</taxon>
        <taxon>Basidiomycota</taxon>
        <taxon>Pucciniomycotina</taxon>
        <taxon>Pucciniomycetes</taxon>
        <taxon>Pucciniales</taxon>
        <taxon>Pucciniaceae</taxon>
        <taxon>Puccinia</taxon>
    </lineage>
</organism>